<reference evidence="2" key="2">
    <citation type="submission" date="2021-08" db="EMBL/GenBank/DDBJ databases">
        <authorList>
            <person name="Gostincar C."/>
            <person name="Sun X."/>
            <person name="Song Z."/>
            <person name="Gunde-Cimerman N."/>
        </authorList>
    </citation>
    <scope>NUCLEOTIDE SEQUENCE</scope>
    <source>
        <strain evidence="2">EXF-9298</strain>
    </source>
</reference>
<reference evidence="2" key="1">
    <citation type="journal article" date="2021" name="J Fungi (Basel)">
        <title>Virulence traits and population genomics of the black yeast Aureobasidium melanogenum.</title>
        <authorList>
            <person name="Cernosa A."/>
            <person name="Sun X."/>
            <person name="Gostincar C."/>
            <person name="Fang C."/>
            <person name="Gunde-Cimerman N."/>
            <person name="Song Z."/>
        </authorList>
    </citation>
    <scope>NUCLEOTIDE SEQUENCE</scope>
    <source>
        <strain evidence="2">EXF-9298</strain>
    </source>
</reference>
<evidence type="ECO:0000313" key="3">
    <source>
        <dbReference type="Proteomes" id="UP000729357"/>
    </source>
</evidence>
<dbReference type="EMBL" id="JAHFXS010000067">
    <property type="protein sequence ID" value="KAG9989738.1"/>
    <property type="molecule type" value="Genomic_DNA"/>
</dbReference>
<name>A0A9P8K1U7_AURME</name>
<accession>A0A9P8K1U7</accession>
<protein>
    <submittedName>
        <fullName evidence="2">Uncharacterized protein</fullName>
    </submittedName>
</protein>
<dbReference type="AlphaFoldDB" id="A0A9P8K1U7"/>
<gene>
    <name evidence="2" type="ORF">KCU98_g1678</name>
</gene>
<feature type="region of interest" description="Disordered" evidence="1">
    <location>
        <begin position="272"/>
        <end position="308"/>
    </location>
</feature>
<feature type="region of interest" description="Disordered" evidence="1">
    <location>
        <begin position="1"/>
        <end position="23"/>
    </location>
</feature>
<comment type="caution">
    <text evidence="2">The sequence shown here is derived from an EMBL/GenBank/DDBJ whole genome shotgun (WGS) entry which is preliminary data.</text>
</comment>
<sequence length="308" mass="35745">MASTTPSEKRTTTPPGSDRAEKRPKLTMAEIKRGPVFMLYRNYLKNKVDAVDEDLTNFTNLCMRYNWIPTMDQVNFMIEQANLIDEKHRLEFPVYPFMQEFKFLLYVAPDTNQPRMLVGKIPFSLGKQEVWAGWSKSTDNKNAAKLMLYYLPCPDGDDAGAFDLEPYNRNWIKWEEPFETLFQMSRILDLDSLDSSVDVQNAIMMSVAKVVIRFPGLMRPFDEHIDSLAAQLHRATFSSRPFDEFEPMSTESAYWDAYDLINSGLVFSEREHRCHPPDSDKFTLTAKRSRGRQSSRMVNPEDDDDDQN</sequence>
<keyword evidence="3" id="KW-1185">Reference proteome</keyword>
<evidence type="ECO:0000313" key="2">
    <source>
        <dbReference type="EMBL" id="KAG9989738.1"/>
    </source>
</evidence>
<dbReference type="Proteomes" id="UP000729357">
    <property type="component" value="Unassembled WGS sequence"/>
</dbReference>
<evidence type="ECO:0000256" key="1">
    <source>
        <dbReference type="SAM" id="MobiDB-lite"/>
    </source>
</evidence>
<feature type="non-terminal residue" evidence="2">
    <location>
        <position position="308"/>
    </location>
</feature>
<proteinExistence type="predicted"/>
<organism evidence="2 3">
    <name type="scientific">Aureobasidium melanogenum</name>
    <name type="common">Aureobasidium pullulans var. melanogenum</name>
    <dbReference type="NCBI Taxonomy" id="46634"/>
    <lineage>
        <taxon>Eukaryota</taxon>
        <taxon>Fungi</taxon>
        <taxon>Dikarya</taxon>
        <taxon>Ascomycota</taxon>
        <taxon>Pezizomycotina</taxon>
        <taxon>Dothideomycetes</taxon>
        <taxon>Dothideomycetidae</taxon>
        <taxon>Dothideales</taxon>
        <taxon>Saccotheciaceae</taxon>
        <taxon>Aureobasidium</taxon>
    </lineage>
</organism>
<feature type="compositionally biased region" description="Basic and acidic residues" evidence="1">
    <location>
        <begin position="272"/>
        <end position="281"/>
    </location>
</feature>